<dbReference type="PIR" id="T35710">
    <property type="entry name" value="T35710"/>
</dbReference>
<dbReference type="EMBL" id="AL645882">
    <property type="protein sequence ID" value="CAA16202.1"/>
    <property type="molecule type" value="Genomic_DNA"/>
</dbReference>
<protein>
    <submittedName>
        <fullName evidence="2">Transferase</fullName>
    </submittedName>
</protein>
<dbReference type="MEROPS" id="T03.014"/>
<dbReference type="PRINTS" id="PR01210">
    <property type="entry name" value="GGTRANSPTASE"/>
</dbReference>
<dbReference type="Gene3D" id="3.60.20.40">
    <property type="match status" value="1"/>
</dbReference>
<dbReference type="PANTHER" id="PTHR43881:SF1">
    <property type="entry name" value="GAMMA-GLUTAMYLTRANSPEPTIDASE (AFU_ORTHOLOGUE AFUA_4G13580)"/>
    <property type="match status" value="1"/>
</dbReference>
<evidence type="ECO:0000313" key="3">
    <source>
        <dbReference type="Proteomes" id="UP000001973"/>
    </source>
</evidence>
<dbReference type="KEGG" id="sco:SCO5945"/>
<dbReference type="Proteomes" id="UP000001973">
    <property type="component" value="Chromosome"/>
</dbReference>
<name>O54174_STRCO</name>
<gene>
    <name evidence="2" type="ordered locus">SCO5945</name>
    <name evidence="2" type="ORF">SC7H1.15</name>
</gene>
<feature type="region of interest" description="Disordered" evidence="1">
    <location>
        <begin position="1"/>
        <end position="24"/>
    </location>
</feature>
<keyword evidence="3" id="KW-1185">Reference proteome</keyword>
<dbReference type="InParanoid" id="O54174"/>
<dbReference type="InterPro" id="IPR043138">
    <property type="entry name" value="GGT_lsub"/>
</dbReference>
<dbReference type="GO" id="GO:0016740">
    <property type="term" value="F:transferase activity"/>
    <property type="evidence" value="ECO:0007669"/>
    <property type="project" value="UniProtKB-KW"/>
</dbReference>
<dbReference type="OrthoDB" id="9781342at2"/>
<organism evidence="2 3">
    <name type="scientific">Streptomyces coelicolor (strain ATCC BAA-471 / A3(2) / M145)</name>
    <dbReference type="NCBI Taxonomy" id="100226"/>
    <lineage>
        <taxon>Bacteria</taxon>
        <taxon>Bacillati</taxon>
        <taxon>Actinomycetota</taxon>
        <taxon>Actinomycetes</taxon>
        <taxon>Kitasatosporales</taxon>
        <taxon>Streptomycetaceae</taxon>
        <taxon>Streptomyces</taxon>
        <taxon>Streptomyces albidoflavus group</taxon>
    </lineage>
</organism>
<dbReference type="Pfam" id="PF01019">
    <property type="entry name" value="G_glu_transpept"/>
    <property type="match status" value="1"/>
</dbReference>
<reference evidence="2 3" key="1">
    <citation type="journal article" date="1996" name="Mol. Microbiol.">
        <title>A set of ordered cosmids and a detailed genetic and physical map for the 8 Mb Streptomyces coelicolor A3(2) chromosome.</title>
        <authorList>
            <person name="Redenbach M."/>
            <person name="Kieser H.M."/>
            <person name="Denapaite D."/>
            <person name="Eichner A."/>
            <person name="Cullum J."/>
            <person name="Kinashi H."/>
            <person name="Hopwood D.A."/>
        </authorList>
    </citation>
    <scope>NUCLEOTIDE SEQUENCE [LARGE SCALE GENOMIC DNA]</scope>
    <source>
        <strain evidence="3">ATCC BAA-471 / A3(2) / M145</strain>
    </source>
</reference>
<keyword evidence="2" id="KW-0808">Transferase</keyword>
<dbReference type="PhylomeDB" id="O54174"/>
<accession>O54174</accession>
<dbReference type="SUPFAM" id="SSF56235">
    <property type="entry name" value="N-terminal nucleophile aminohydrolases (Ntn hydrolases)"/>
    <property type="match status" value="1"/>
</dbReference>
<sequence>MTDMAGRPPSPPDAPAHTTRPTLRGSFGMCASTHWLATATAQSVLERGGNAFDAAVAGAFVLHVAEPHLNGPGGDLVAVLATAADPSPRVLAGQGPAPRGATIEHFRAEGLDHVPGAGALAAAVPGAVDSWLWLLAEFGTWELADVLAYAIAYAERGVPVVPQLARVLATVEELFRTHWPTSYALWMPEGRVPAPYATLVNPAYARTLRRLGTAPSGGTRTARIEAARRAWRTGFVAQAVAEFAAVPHRHSSGGDHAGVITAADFTDFHPSLEPAVTARFRGTTVAKAGPWSQGPVLLQALTILDHFDDARLDPSTAEGVHTLTEALKLALADREAYYGHLDPAAADALLRRLLSPRYGKERARLIRPLASTAFRPGHIGVTPYTPPLVTRGSAQQADGVGEPTVQQTGETRGDTCHLDVVDRWGNIVSATPSGGWLQSSPAVPELGFALGTRLQMTWLDPAAPSRLAPGRRPRTTLTPTLLLRDGNPVAALGTPGGDQQDQWQLIYLVRTLALGMDPQEAIDAPAFHTTAVPSSFWPRTWTPGGLVIEERAGGAVVEELRARGHAVTVSGPWSQGRLSVVTRDPDSGVLRAAANPRGAQGYAAGR</sequence>
<dbReference type="InterPro" id="IPR029055">
    <property type="entry name" value="Ntn_hydrolases_N"/>
</dbReference>
<evidence type="ECO:0000256" key="1">
    <source>
        <dbReference type="SAM" id="MobiDB-lite"/>
    </source>
</evidence>
<dbReference type="EMBL" id="AL939125">
    <property type="protein sequence ID" value="CAA16202.1"/>
    <property type="molecule type" value="Genomic_DNA"/>
</dbReference>
<dbReference type="eggNOG" id="COG0405">
    <property type="taxonomic scope" value="Bacteria"/>
</dbReference>
<dbReference type="InterPro" id="IPR043137">
    <property type="entry name" value="GGT_ssub_C"/>
</dbReference>
<dbReference type="AlphaFoldDB" id="O54174"/>
<dbReference type="InterPro" id="IPR052896">
    <property type="entry name" value="GGT-like_enzyme"/>
</dbReference>
<reference evidence="2 3" key="2">
    <citation type="journal article" date="2002" name="Nature">
        <title>Complete genome sequence of the model actinomycete Streptomyces coelicolor A3(2).</title>
        <authorList>
            <person name="Bentley S.D."/>
            <person name="Chater K.F."/>
            <person name="Cerdeno-Tarraga A.M."/>
            <person name="Challis G.L."/>
            <person name="Thomson N.R."/>
            <person name="James K.D."/>
            <person name="Harris D.E."/>
            <person name="Quail M.A."/>
            <person name="Kieser H."/>
            <person name="Harper D."/>
            <person name="Bateman A."/>
            <person name="Brown S."/>
            <person name="Chandra G."/>
            <person name="Chen C.W."/>
            <person name="Collins M."/>
            <person name="Cronin A."/>
            <person name="Fraser A."/>
            <person name="Goble A."/>
            <person name="Hidalgo J."/>
            <person name="Hornsby T."/>
            <person name="Howarth S."/>
            <person name="Huang C.H."/>
            <person name="Kieser T."/>
            <person name="Larke L."/>
            <person name="Murphy L."/>
            <person name="Oliver K."/>
            <person name="O'Neil S."/>
            <person name="Rabbinowitsch E."/>
            <person name="Rajandream M.A."/>
            <person name="Rutherford K."/>
            <person name="Rutter S."/>
            <person name="Seeger K."/>
            <person name="Saunders D."/>
            <person name="Sharp S."/>
            <person name="Squares R."/>
            <person name="Squares S."/>
            <person name="Taylor K."/>
            <person name="Warren T."/>
            <person name="Wietzorrek A."/>
            <person name="Woodward J."/>
            <person name="Barrell B.G."/>
            <person name="Parkhill J."/>
            <person name="Hopwood D.A."/>
        </authorList>
    </citation>
    <scope>NUCLEOTIDE SEQUENCE [LARGE SCALE GENOMIC DNA]</scope>
    <source>
        <strain evidence="3">ATCC BAA-471 / A3(2) / M145</strain>
    </source>
</reference>
<dbReference type="PaxDb" id="100226-SCO5945"/>
<dbReference type="STRING" id="100226.gene:17763605"/>
<evidence type="ECO:0000313" key="2">
    <source>
        <dbReference type="EMBL" id="CAA16202.1"/>
    </source>
</evidence>
<dbReference type="HOGENOM" id="CLU_014813_3_2_11"/>
<dbReference type="PANTHER" id="PTHR43881">
    <property type="entry name" value="GAMMA-GLUTAMYLTRANSPEPTIDASE (AFU_ORTHOLOGUE AFUA_4G13580)"/>
    <property type="match status" value="1"/>
</dbReference>
<proteinExistence type="predicted"/>
<dbReference type="Gene3D" id="1.10.246.130">
    <property type="match status" value="1"/>
</dbReference>
<dbReference type="PATRIC" id="fig|100226.15.peg.6041"/>